<proteinExistence type="predicted"/>
<dbReference type="EMBL" id="BK015228">
    <property type="protein sequence ID" value="DAD97044.1"/>
    <property type="molecule type" value="Genomic_DNA"/>
</dbReference>
<protein>
    <submittedName>
        <fullName evidence="1">Uncharacterized protein</fullName>
    </submittedName>
</protein>
<sequence length="85" mass="9875">MDVQDFSPCMSEPFSFCNEGHKMTTIKCKALQCLNNRKGKCMANFIVIDKYCRAFFTSSNASRYEGCVMKKEHNRYKSSKRIVLK</sequence>
<name>A0A8S5NRN4_9CAUD</name>
<evidence type="ECO:0000313" key="1">
    <source>
        <dbReference type="EMBL" id="DAD97044.1"/>
    </source>
</evidence>
<organism evidence="1">
    <name type="scientific">Myoviridae sp. cteaT5</name>
    <dbReference type="NCBI Taxonomy" id="2826676"/>
    <lineage>
        <taxon>Viruses</taxon>
        <taxon>Duplodnaviria</taxon>
        <taxon>Heunggongvirae</taxon>
        <taxon>Uroviricota</taxon>
        <taxon>Caudoviricetes</taxon>
    </lineage>
</organism>
<reference evidence="1" key="1">
    <citation type="journal article" date="2021" name="Proc. Natl. Acad. Sci. U.S.A.">
        <title>A Catalog of Tens of Thousands of Viruses from Human Metagenomes Reveals Hidden Associations with Chronic Diseases.</title>
        <authorList>
            <person name="Tisza M.J."/>
            <person name="Buck C.B."/>
        </authorList>
    </citation>
    <scope>NUCLEOTIDE SEQUENCE</scope>
    <source>
        <strain evidence="1">CteaT5</strain>
    </source>
</reference>
<accession>A0A8S5NRN4</accession>